<evidence type="ECO:0000259" key="8">
    <source>
        <dbReference type="Pfam" id="PF06414"/>
    </source>
</evidence>
<dbReference type="Gene3D" id="3.40.50.300">
    <property type="entry name" value="P-loop containing nucleotide triphosphate hydrolases"/>
    <property type="match status" value="2"/>
</dbReference>
<feature type="compositionally biased region" description="Pro residues" evidence="7">
    <location>
        <begin position="10"/>
        <end position="21"/>
    </location>
</feature>
<feature type="region of interest" description="Disordered" evidence="7">
    <location>
        <begin position="597"/>
        <end position="634"/>
    </location>
</feature>
<dbReference type="EC" id="2.7.1.176" evidence="2"/>
<reference evidence="10" key="1">
    <citation type="journal article" date="2019" name="Int. J. Syst. Evol. Microbiol.">
        <title>The Global Catalogue of Microorganisms (GCM) 10K type strain sequencing project: providing services to taxonomists for standard genome sequencing and annotation.</title>
        <authorList>
            <consortium name="The Broad Institute Genomics Platform"/>
            <consortium name="The Broad Institute Genome Sequencing Center for Infectious Disease"/>
            <person name="Wu L."/>
            <person name="Ma J."/>
        </authorList>
    </citation>
    <scope>NUCLEOTIDE SEQUENCE [LARGE SCALE GENOMIC DNA]</scope>
    <source>
        <strain evidence="10">JCM 4737</strain>
    </source>
</reference>
<evidence type="ECO:0000313" key="9">
    <source>
        <dbReference type="EMBL" id="GHB32515.1"/>
    </source>
</evidence>
<organism evidence="9 10">
    <name type="scientific">Streptomyces chryseus</name>
    <dbReference type="NCBI Taxonomy" id="68186"/>
    <lineage>
        <taxon>Bacteria</taxon>
        <taxon>Bacillati</taxon>
        <taxon>Actinomycetota</taxon>
        <taxon>Actinomycetes</taxon>
        <taxon>Kitasatosporales</taxon>
        <taxon>Streptomycetaceae</taxon>
        <taxon>Streptomyces</taxon>
    </lineage>
</organism>
<dbReference type="EMBL" id="BMVO01000045">
    <property type="protein sequence ID" value="GHB32515.1"/>
    <property type="molecule type" value="Genomic_DNA"/>
</dbReference>
<protein>
    <recommendedName>
        <fullName evidence="5">UDP-N-acetylglucosamine kinase</fullName>
        <ecNumber evidence="2">2.7.1.176</ecNumber>
    </recommendedName>
    <alternativeName>
        <fullName evidence="5">UDP-N-acetylglucosamine kinase</fullName>
    </alternativeName>
</protein>
<gene>
    <name evidence="9" type="ORF">GCM10010346_64760</name>
</gene>
<comment type="catalytic activity">
    <reaction evidence="6">
        <text>UDP-N-acetyl-alpha-D-glucosamine + ATP = UDP-N-acetyl-alpha-D-glucosamine 3'-phosphate + ADP + H(+)</text>
        <dbReference type="Rhea" id="RHEA:32671"/>
        <dbReference type="ChEBI" id="CHEBI:15378"/>
        <dbReference type="ChEBI" id="CHEBI:30616"/>
        <dbReference type="ChEBI" id="CHEBI:57705"/>
        <dbReference type="ChEBI" id="CHEBI:64353"/>
        <dbReference type="ChEBI" id="CHEBI:456216"/>
        <dbReference type="EC" id="2.7.1.176"/>
    </reaction>
</comment>
<dbReference type="Pfam" id="PF06414">
    <property type="entry name" value="Zeta_toxin"/>
    <property type="match status" value="2"/>
</dbReference>
<comment type="similarity">
    <text evidence="1">Belongs to the zeta toxin family.</text>
</comment>
<feature type="domain" description="Zeta toxin" evidence="8">
    <location>
        <begin position="344"/>
        <end position="531"/>
    </location>
</feature>
<evidence type="ECO:0000256" key="7">
    <source>
        <dbReference type="SAM" id="MobiDB-lite"/>
    </source>
</evidence>
<proteinExistence type="inferred from homology"/>
<accession>A0ABQ3EES1</accession>
<evidence type="ECO:0000256" key="2">
    <source>
        <dbReference type="ARBA" id="ARBA00011963"/>
    </source>
</evidence>
<keyword evidence="3" id="KW-0547">Nucleotide-binding</keyword>
<feature type="domain" description="Zeta toxin" evidence="8">
    <location>
        <begin position="46"/>
        <end position="236"/>
    </location>
</feature>
<keyword evidence="4" id="KW-0067">ATP-binding</keyword>
<evidence type="ECO:0000256" key="4">
    <source>
        <dbReference type="ARBA" id="ARBA00022840"/>
    </source>
</evidence>
<feature type="compositionally biased region" description="Low complexity" evidence="7">
    <location>
        <begin position="625"/>
        <end position="634"/>
    </location>
</feature>
<feature type="region of interest" description="Disordered" evidence="7">
    <location>
        <begin position="1"/>
        <end position="23"/>
    </location>
</feature>
<evidence type="ECO:0000256" key="5">
    <source>
        <dbReference type="ARBA" id="ARBA00032897"/>
    </source>
</evidence>
<evidence type="ECO:0000256" key="1">
    <source>
        <dbReference type="ARBA" id="ARBA00009104"/>
    </source>
</evidence>
<name>A0ABQ3EES1_9ACTN</name>
<evidence type="ECO:0000313" key="10">
    <source>
        <dbReference type="Proteomes" id="UP000599437"/>
    </source>
</evidence>
<dbReference type="InterPro" id="IPR010488">
    <property type="entry name" value="Zeta_toxin_domain"/>
</dbReference>
<evidence type="ECO:0000256" key="6">
    <source>
        <dbReference type="ARBA" id="ARBA00048178"/>
    </source>
</evidence>
<dbReference type="SUPFAM" id="SSF52540">
    <property type="entry name" value="P-loop containing nucleoside triphosphate hydrolases"/>
    <property type="match status" value="2"/>
</dbReference>
<evidence type="ECO:0000256" key="3">
    <source>
        <dbReference type="ARBA" id="ARBA00022741"/>
    </source>
</evidence>
<sequence length="634" mass="69073">MEEYVSSPSQPLPPIPAPEPGADPASDWAQLVLTATVLPGAVRGAVPQQRPVVVFIAGQPGSGKSLVADMVHAALGQRGGAVRVDHDEYKAVHPYYRGFLAEDVRTAGVRVRPQTYGWQAEVESRVRALRYDVVVETPLADPDAFRRSAGAYRQAGYRVEVVALAVPEAVSQLGVLDRYLRLAEAGRARYVSWENHDRCAAGMLASLDACEAERLAERVVVVGRTAAVGPALYDNELTAAGHWRRPAGAGQAVVAERARPWSAVETGRFRRRLAEADRRAHRTVPEDWGLAVQRDAERAAALAEPVRRVAQPRREAPGVDYHRLSAEEHRWIYDELIAPSLHITPQQRPVAVYVVGQPGAGKTRAARLVRQALPGRPLRISAARFMEAHPDSWQLLRTEPHTAEMRIRADYRAWQARAEADVRARRGNVVIETAADSVGEFLTGAALYRQVGYRVELVVLAVRAADSRQGSLARYAEVSRHGSRPARLTRADRHDASFAILPEVMVAAEKSGAVDSVVVMRRDGHAVHRNERVGGTWLRPPGAAQALAAGQLRPYTADEAARFFAAQGRLRAVLPQYRDELGAISRLAAPLMPQELRPRRLPPSAVPAALPLPAQSGPAGRHPSADSNSSSRAS</sequence>
<keyword evidence="10" id="KW-1185">Reference proteome</keyword>
<dbReference type="InterPro" id="IPR027417">
    <property type="entry name" value="P-loop_NTPase"/>
</dbReference>
<comment type="caution">
    <text evidence="9">The sequence shown here is derived from an EMBL/GenBank/DDBJ whole genome shotgun (WGS) entry which is preliminary data.</text>
</comment>
<dbReference type="Proteomes" id="UP000599437">
    <property type="component" value="Unassembled WGS sequence"/>
</dbReference>
<feature type="compositionally biased region" description="Low complexity" evidence="7">
    <location>
        <begin position="602"/>
        <end position="614"/>
    </location>
</feature>